<gene>
    <name evidence="2" type="ORF">MFFC18_06920</name>
</gene>
<protein>
    <recommendedName>
        <fullName evidence="1">Ice-binding protein C-terminal domain-containing protein</fullName>
    </recommendedName>
</protein>
<dbReference type="KEGG" id="mff:MFFC18_06920"/>
<dbReference type="InterPro" id="IPR013424">
    <property type="entry name" value="Ice-binding_C"/>
</dbReference>
<dbReference type="EMBL" id="CP042912">
    <property type="protein sequence ID" value="QEG20841.1"/>
    <property type="molecule type" value="Genomic_DNA"/>
</dbReference>
<name>A0A5B9PCK6_9BACT</name>
<accession>A0A5B9PCK6</accession>
<dbReference type="RefSeq" id="WP_084417220.1">
    <property type="nucleotide sequence ID" value="NZ_CP042912.1"/>
</dbReference>
<feature type="domain" description="Ice-binding protein C-terminal" evidence="1">
    <location>
        <begin position="251"/>
        <end position="274"/>
    </location>
</feature>
<evidence type="ECO:0000259" key="1">
    <source>
        <dbReference type="Pfam" id="PF07589"/>
    </source>
</evidence>
<dbReference type="Proteomes" id="UP000322214">
    <property type="component" value="Chromosome"/>
</dbReference>
<proteinExistence type="predicted"/>
<dbReference type="Pfam" id="PF07589">
    <property type="entry name" value="PEP-CTERM"/>
    <property type="match status" value="1"/>
</dbReference>
<keyword evidence="3" id="KW-1185">Reference proteome</keyword>
<evidence type="ECO:0000313" key="3">
    <source>
        <dbReference type="Proteomes" id="UP000322214"/>
    </source>
</evidence>
<sequence>MSMKIREGVALNAKKLSAFGLAFTLILTGFSQEGRCDVMGSTYSIGATVFTDDIDGDGFLDAGFFADDGAAEVTFDGTSKAIGNFVFGNAGDQLFVEESLDVTGDTFTVTVFAVGRDSSGNLTTWVADGTTTDHDGDLLTAEVPFTTSFFGLAASNGGTDALEVNTGGLDYTFVSSEALLVGFDEADLPAGGTVLSFGDGPTSASGPSGLFAANVGFNGSPDLAGPADGLAGFGNLSIAGYGFSWTYTLTAVPEPSSAIGILLLGLTALGSRRRS</sequence>
<reference evidence="2 3" key="1">
    <citation type="submission" date="2019-08" db="EMBL/GenBank/DDBJ databases">
        <title>Deep-cultivation of Planctomycetes and their phenomic and genomic characterization uncovers novel biology.</title>
        <authorList>
            <person name="Wiegand S."/>
            <person name="Jogler M."/>
            <person name="Boedeker C."/>
            <person name="Pinto D."/>
            <person name="Vollmers J."/>
            <person name="Rivas-Marin E."/>
            <person name="Kohn T."/>
            <person name="Peeters S.H."/>
            <person name="Heuer A."/>
            <person name="Rast P."/>
            <person name="Oberbeckmann S."/>
            <person name="Bunk B."/>
            <person name="Jeske O."/>
            <person name="Meyerdierks A."/>
            <person name="Storesund J.E."/>
            <person name="Kallscheuer N."/>
            <person name="Luecker S."/>
            <person name="Lage O.M."/>
            <person name="Pohl T."/>
            <person name="Merkel B.J."/>
            <person name="Hornburger P."/>
            <person name="Mueller R.-W."/>
            <person name="Bruemmer F."/>
            <person name="Labrenz M."/>
            <person name="Spormann A.M."/>
            <person name="Op den Camp H."/>
            <person name="Overmann J."/>
            <person name="Amann R."/>
            <person name="Jetten M.S.M."/>
            <person name="Mascher T."/>
            <person name="Medema M.H."/>
            <person name="Devos D.P."/>
            <person name="Kaster A.-K."/>
            <person name="Ovreas L."/>
            <person name="Rohde M."/>
            <person name="Galperin M.Y."/>
            <person name="Jogler C."/>
        </authorList>
    </citation>
    <scope>NUCLEOTIDE SEQUENCE [LARGE SCALE GENOMIC DNA]</scope>
    <source>
        <strain evidence="2 3">FC18</strain>
    </source>
</reference>
<evidence type="ECO:0000313" key="2">
    <source>
        <dbReference type="EMBL" id="QEG20841.1"/>
    </source>
</evidence>
<organism evidence="2 3">
    <name type="scientific">Mariniblastus fucicola</name>
    <dbReference type="NCBI Taxonomy" id="980251"/>
    <lineage>
        <taxon>Bacteria</taxon>
        <taxon>Pseudomonadati</taxon>
        <taxon>Planctomycetota</taxon>
        <taxon>Planctomycetia</taxon>
        <taxon>Pirellulales</taxon>
        <taxon>Pirellulaceae</taxon>
        <taxon>Mariniblastus</taxon>
    </lineage>
</organism>
<dbReference type="AlphaFoldDB" id="A0A5B9PCK6"/>
<dbReference type="NCBIfam" id="TIGR02595">
    <property type="entry name" value="PEP_CTERM"/>
    <property type="match status" value="1"/>
</dbReference>